<protein>
    <submittedName>
        <fullName evidence="1">DNA alkylation repair enzyme</fullName>
    </submittedName>
</protein>
<sequence>MTNQTTSPRVVEVMNTLNALGNPVIAAHSQRYFKTGPGEYGEGDVFIGIRVPVTRTVVRQFKDLSTPEIVELAQSTVHEHRLSALLILTSQFTRAKTVQQRAELFEILLMLVSSGHVNNWDLVDSSAPYIGAYLLEMPDYSDLLLALAQSEDLWERRTAVMLTAALIRAGIYQPTLELCELLMTDTHDLIHKATGWMLRVVGDQDIAVLRGFLDTYSATMPRTMLRYAIEHLDKPERDHYLKQKSLLA</sequence>
<dbReference type="PANTHER" id="PTHR34070">
    <property type="entry name" value="ARMADILLO-TYPE FOLD"/>
    <property type="match status" value="1"/>
</dbReference>
<dbReference type="KEGG" id="aum:AURMO_00540"/>
<dbReference type="RefSeq" id="WP_204163635.1">
    <property type="nucleotide sequence ID" value="NZ_CP023994.1"/>
</dbReference>
<accession>A0A2Z3S171</accession>
<dbReference type="Gene3D" id="1.25.10.90">
    <property type="match status" value="1"/>
</dbReference>
<name>A0A2Z3S171_9MICO</name>
<dbReference type="Proteomes" id="UP000246894">
    <property type="component" value="Chromosome"/>
</dbReference>
<dbReference type="InterPro" id="IPR016024">
    <property type="entry name" value="ARM-type_fold"/>
</dbReference>
<dbReference type="PANTHER" id="PTHR34070:SF1">
    <property type="entry name" value="DNA ALKYLATION REPAIR PROTEIN"/>
    <property type="match status" value="1"/>
</dbReference>
<dbReference type="SUPFAM" id="SSF48371">
    <property type="entry name" value="ARM repeat"/>
    <property type="match status" value="1"/>
</dbReference>
<reference evidence="1 2" key="1">
    <citation type="submission" date="2017-10" db="EMBL/GenBank/DDBJ databases">
        <title>Genome of an Actinobacterium that displays light-enhanced growth.</title>
        <authorList>
            <person name="Maresca J.A."/>
            <person name="Hempel P."/>
            <person name="Shevchenko O."/>
            <person name="Miller K.J."/>
            <person name="Hahn M.W."/>
        </authorList>
    </citation>
    <scope>NUCLEOTIDE SEQUENCE [LARGE SCALE GENOMIC DNA]</scope>
    <source>
        <strain evidence="1 2">MWH-Mo1</strain>
    </source>
</reference>
<dbReference type="Pfam" id="PF08713">
    <property type="entry name" value="DNA_alkylation"/>
    <property type="match status" value="1"/>
</dbReference>
<evidence type="ECO:0000313" key="1">
    <source>
        <dbReference type="EMBL" id="AWR21153.1"/>
    </source>
</evidence>
<organism evidence="1 2">
    <name type="scientific">Aurantimicrobium photophilum</name>
    <dbReference type="NCBI Taxonomy" id="1987356"/>
    <lineage>
        <taxon>Bacteria</taxon>
        <taxon>Bacillati</taxon>
        <taxon>Actinomycetota</taxon>
        <taxon>Actinomycetes</taxon>
        <taxon>Micrococcales</taxon>
        <taxon>Microbacteriaceae</taxon>
        <taxon>Aurantimicrobium</taxon>
    </lineage>
</organism>
<dbReference type="CDD" id="cd06561">
    <property type="entry name" value="AlkD_like"/>
    <property type="match status" value="1"/>
</dbReference>
<dbReference type="EMBL" id="CP023994">
    <property type="protein sequence ID" value="AWR21153.1"/>
    <property type="molecule type" value="Genomic_DNA"/>
</dbReference>
<dbReference type="AlphaFoldDB" id="A0A2Z3S171"/>
<evidence type="ECO:0000313" key="2">
    <source>
        <dbReference type="Proteomes" id="UP000246894"/>
    </source>
</evidence>
<dbReference type="InterPro" id="IPR014825">
    <property type="entry name" value="DNA_alkylation"/>
</dbReference>
<keyword evidence="2" id="KW-1185">Reference proteome</keyword>
<gene>
    <name evidence="1" type="ORF">AURMO_00540</name>
</gene>
<proteinExistence type="predicted"/>